<dbReference type="PROSITE" id="PS51257">
    <property type="entry name" value="PROKAR_LIPOPROTEIN"/>
    <property type="match status" value="1"/>
</dbReference>
<dbReference type="InterPro" id="IPR022398">
    <property type="entry name" value="Peptidase_S8_His-AS"/>
</dbReference>
<dbReference type="PANTHER" id="PTHR43806">
    <property type="entry name" value="PEPTIDASE S8"/>
    <property type="match status" value="1"/>
</dbReference>
<dbReference type="RefSeq" id="WP_342078338.1">
    <property type="nucleotide sequence ID" value="NZ_CP151767.2"/>
</dbReference>
<dbReference type="InterPro" id="IPR050131">
    <property type="entry name" value="Peptidase_S8_subtilisin-like"/>
</dbReference>
<dbReference type="Gene3D" id="3.40.50.200">
    <property type="entry name" value="Peptidase S8/S53 domain"/>
    <property type="match status" value="1"/>
</dbReference>
<dbReference type="GO" id="GO:0004252">
    <property type="term" value="F:serine-type endopeptidase activity"/>
    <property type="evidence" value="ECO:0007669"/>
    <property type="project" value="UniProtKB-UniRule"/>
</dbReference>
<evidence type="ECO:0000256" key="6">
    <source>
        <dbReference type="SAM" id="SignalP"/>
    </source>
</evidence>
<evidence type="ECO:0000256" key="2">
    <source>
        <dbReference type="ARBA" id="ARBA00022670"/>
    </source>
</evidence>
<dbReference type="InterPro" id="IPR000209">
    <property type="entry name" value="Peptidase_S8/S53_dom"/>
</dbReference>
<keyword evidence="4 5" id="KW-0720">Serine protease</keyword>
<reference evidence="8 9" key="2">
    <citation type="submission" date="2024-08" db="EMBL/GenBank/DDBJ databases">
        <title>Phylogenomic analyses of a clade within the roseobacter group suggest taxonomic reassignments of species of the genera Aestuariivita, Citreicella, Loktanella, Nautella, Pelagibaca, Ruegeria, Thalassobius, Thiobacimonas and Tropicibacter, and the proposal o.</title>
        <authorList>
            <person name="Jeon C.O."/>
        </authorList>
    </citation>
    <scope>NUCLEOTIDE SEQUENCE [LARGE SCALE GENOMIC DNA]</scope>
    <source>
        <strain evidence="8 9">SS1-5</strain>
    </source>
</reference>
<feature type="domain" description="Peptidase S8/S53" evidence="7">
    <location>
        <begin position="144"/>
        <end position="361"/>
    </location>
</feature>
<keyword evidence="2 5" id="KW-0645">Protease</keyword>
<organism evidence="8 9">
    <name type="scientific">Yoonia rhodophyticola</name>
    <dbReference type="NCBI Taxonomy" id="3137370"/>
    <lineage>
        <taxon>Bacteria</taxon>
        <taxon>Pseudomonadati</taxon>
        <taxon>Pseudomonadota</taxon>
        <taxon>Alphaproteobacteria</taxon>
        <taxon>Rhodobacterales</taxon>
        <taxon>Paracoccaceae</taxon>
        <taxon>Yoonia</taxon>
    </lineage>
</organism>
<dbReference type="PRINTS" id="PR00723">
    <property type="entry name" value="SUBTILISIN"/>
</dbReference>
<keyword evidence="3 5" id="KW-0378">Hydrolase</keyword>
<dbReference type="PROSITE" id="PS51892">
    <property type="entry name" value="SUBTILASE"/>
    <property type="match status" value="1"/>
</dbReference>
<dbReference type="AlphaFoldDB" id="A0AAN0NKC5"/>
<dbReference type="Proteomes" id="UP001470809">
    <property type="component" value="Chromosome"/>
</dbReference>
<evidence type="ECO:0000313" key="8">
    <source>
        <dbReference type="EMBL" id="WZU69046.1"/>
    </source>
</evidence>
<feature type="signal peptide" evidence="6">
    <location>
        <begin position="1"/>
        <end position="20"/>
    </location>
</feature>
<evidence type="ECO:0000259" key="7">
    <source>
        <dbReference type="Pfam" id="PF00082"/>
    </source>
</evidence>
<feature type="active site" description="Charge relay system" evidence="5">
    <location>
        <position position="185"/>
    </location>
</feature>
<reference evidence="9" key="1">
    <citation type="submission" date="2024-04" db="EMBL/GenBank/DDBJ databases">
        <title>Phylogenomic analyses of a clade within the roseobacter group suggest taxonomic reassignments of species of the genera Aestuariivita, Citreicella, Loktanella, Nautella, Pelagibaca, Ruegeria, Thalassobius, Thiobacimonas and Tropicibacter, and the proposal o.</title>
        <authorList>
            <person name="Jeon C.O."/>
        </authorList>
    </citation>
    <scope>NUCLEOTIDE SEQUENCE [LARGE SCALE GENOMIC DNA]</scope>
    <source>
        <strain evidence="9">SS1-5</strain>
    </source>
</reference>
<evidence type="ECO:0000256" key="3">
    <source>
        <dbReference type="ARBA" id="ARBA00022801"/>
    </source>
</evidence>
<gene>
    <name evidence="8" type="ORF">AABB31_09375</name>
</gene>
<protein>
    <submittedName>
        <fullName evidence="8">S8 family serine peptidase</fullName>
    </submittedName>
</protein>
<evidence type="ECO:0000256" key="4">
    <source>
        <dbReference type="ARBA" id="ARBA00022825"/>
    </source>
</evidence>
<sequence length="387" mass="39996">MMRVFWIVFGLIALVLSACAQAPDWRLVEANKLRADTYLILTVPQDDPVALAAIAAEIAADFDVPLAAEWPLNSIGVHCLVYDATDAADVEALIAAMEADARIRTAQRIQDFTTSAVTYPDPLFRLQTALEQMNAPEAHLVSRGAGIRVGVIDSAIDRTHTDLRDRVVDARDFVATAPAALAEAHGTAVAGVIAASAENAAGMVGVAPEADLVGLRACWQAPGQSGRCNTFSLARAINFAILNDIDVLNLSLGGPDDPLLRELLAQALARNMVVVAASGESARDVFPASLPGVIAAGRGSAGRIPAPTQDVITTAPGDKHGFASGSSIATAHVSGVVALMLAQNPGLTNAGVNDRLTRAVGNKDGARMLDACVAMASPVSSSGICAP</sequence>
<dbReference type="PANTHER" id="PTHR43806:SF11">
    <property type="entry name" value="CEREVISIN-RELATED"/>
    <property type="match status" value="1"/>
</dbReference>
<evidence type="ECO:0000256" key="1">
    <source>
        <dbReference type="ARBA" id="ARBA00011073"/>
    </source>
</evidence>
<name>A0AAN0NKC5_9RHOB</name>
<feature type="active site" description="Charge relay system" evidence="5">
    <location>
        <position position="327"/>
    </location>
</feature>
<feature type="active site" description="Charge relay system" evidence="5">
    <location>
        <position position="153"/>
    </location>
</feature>
<dbReference type="SUPFAM" id="SSF52743">
    <property type="entry name" value="Subtilisin-like"/>
    <property type="match status" value="1"/>
</dbReference>
<proteinExistence type="inferred from homology"/>
<dbReference type="KEGG" id="yrh:AABB31_09375"/>
<keyword evidence="9" id="KW-1185">Reference proteome</keyword>
<dbReference type="EMBL" id="CP151767">
    <property type="protein sequence ID" value="WZU69046.1"/>
    <property type="molecule type" value="Genomic_DNA"/>
</dbReference>
<accession>A0AAN0NKC5</accession>
<feature type="chain" id="PRO_5042952381" evidence="6">
    <location>
        <begin position="21"/>
        <end position="387"/>
    </location>
</feature>
<comment type="similarity">
    <text evidence="1 5">Belongs to the peptidase S8 family.</text>
</comment>
<dbReference type="InterPro" id="IPR015500">
    <property type="entry name" value="Peptidase_S8_subtilisin-rel"/>
</dbReference>
<dbReference type="Pfam" id="PF00082">
    <property type="entry name" value="Peptidase_S8"/>
    <property type="match status" value="1"/>
</dbReference>
<dbReference type="PROSITE" id="PS00137">
    <property type="entry name" value="SUBTILASE_HIS"/>
    <property type="match status" value="1"/>
</dbReference>
<dbReference type="InterPro" id="IPR036852">
    <property type="entry name" value="Peptidase_S8/S53_dom_sf"/>
</dbReference>
<dbReference type="GO" id="GO:0006508">
    <property type="term" value="P:proteolysis"/>
    <property type="evidence" value="ECO:0007669"/>
    <property type="project" value="UniProtKB-KW"/>
</dbReference>
<evidence type="ECO:0000313" key="9">
    <source>
        <dbReference type="Proteomes" id="UP001470809"/>
    </source>
</evidence>
<keyword evidence="6" id="KW-0732">Signal</keyword>
<evidence type="ECO:0000256" key="5">
    <source>
        <dbReference type="PROSITE-ProRule" id="PRU01240"/>
    </source>
</evidence>